<dbReference type="Pfam" id="PF13876">
    <property type="entry name" value="Phage_gp49_66"/>
    <property type="match status" value="1"/>
</dbReference>
<evidence type="ECO:0000313" key="1">
    <source>
        <dbReference type="EMBL" id="MTV31392.1"/>
    </source>
</evidence>
<accession>A0A6N8DLC1</accession>
<dbReference type="Proteomes" id="UP000439113">
    <property type="component" value="Unassembled WGS sequence"/>
</dbReference>
<evidence type="ECO:0000313" key="2">
    <source>
        <dbReference type="Proteomes" id="UP000439113"/>
    </source>
</evidence>
<comment type="caution">
    <text evidence="1">The sequence shown here is derived from an EMBL/GenBank/DDBJ whole genome shotgun (WGS) entry which is preliminary data.</text>
</comment>
<reference evidence="1 2" key="1">
    <citation type="submission" date="2019-11" db="EMBL/GenBank/DDBJ databases">
        <title>Whole-genome sequence of a Rhodoblastus acidophilus DSM 142.</title>
        <authorList>
            <person name="Kyndt J.A."/>
            <person name="Meyer T.E."/>
        </authorList>
    </citation>
    <scope>NUCLEOTIDE SEQUENCE [LARGE SCALE GENOMIC DNA]</scope>
    <source>
        <strain evidence="1 2">DSM 142</strain>
    </source>
</reference>
<proteinExistence type="predicted"/>
<evidence type="ECO:0008006" key="3">
    <source>
        <dbReference type="Google" id="ProtNLM"/>
    </source>
</evidence>
<dbReference type="EMBL" id="WNKS01000007">
    <property type="protein sequence ID" value="MTV31392.1"/>
    <property type="molecule type" value="Genomic_DNA"/>
</dbReference>
<protein>
    <recommendedName>
        <fullName evidence="3">Phage protein (N4 Gp49/phage Sf6 gene 66) family protein</fullName>
    </recommendedName>
</protein>
<dbReference type="OrthoDB" id="5688154at2"/>
<name>A0A6N8DLC1_RHOAC</name>
<organism evidence="1 2">
    <name type="scientific">Rhodoblastus acidophilus</name>
    <name type="common">Rhodopseudomonas acidophila</name>
    <dbReference type="NCBI Taxonomy" id="1074"/>
    <lineage>
        <taxon>Bacteria</taxon>
        <taxon>Pseudomonadati</taxon>
        <taxon>Pseudomonadota</taxon>
        <taxon>Alphaproteobacteria</taxon>
        <taxon>Hyphomicrobiales</taxon>
        <taxon>Rhodoblastaceae</taxon>
        <taxon>Rhodoblastus</taxon>
    </lineage>
</organism>
<dbReference type="InterPro" id="IPR025915">
    <property type="entry name" value="Phage_gp49_66"/>
</dbReference>
<dbReference type="AlphaFoldDB" id="A0A6N8DLC1"/>
<gene>
    <name evidence="1" type="ORF">GJ654_10340</name>
</gene>
<sequence>MEQPTKYDEAACEAEIIAKGKTSPRVTPDQIDAIIVTADYFQLRTLTICVITLWNGFTVTGESACASPDNYDAEIGKKLAFAQAREKIWALEGYRLKSLLAHEDESTADPNKAVKSDGAWVSIGIARLLERAKKAGVAEPKRQDLFHAAQALCVAIAKVGE</sequence>